<dbReference type="Proteomes" id="UP000316196">
    <property type="component" value="Unassembled WGS sequence"/>
</dbReference>
<keyword evidence="2" id="KW-1185">Reference proteome</keyword>
<dbReference type="AlphaFoldDB" id="A0A542Z898"/>
<comment type="caution">
    <text evidence="1">The sequence shown here is derived from an EMBL/GenBank/DDBJ whole genome shotgun (WGS) entry which is preliminary data.</text>
</comment>
<accession>A0A542Z898</accession>
<proteinExistence type="predicted"/>
<name>A0A542Z898_9ACTN</name>
<protein>
    <submittedName>
        <fullName evidence="1">Uncharacterized protein</fullName>
    </submittedName>
</protein>
<evidence type="ECO:0000313" key="1">
    <source>
        <dbReference type="EMBL" id="TQL56566.1"/>
    </source>
</evidence>
<evidence type="ECO:0000313" key="2">
    <source>
        <dbReference type="Proteomes" id="UP000316196"/>
    </source>
</evidence>
<dbReference type="EMBL" id="VFOR01000004">
    <property type="protein sequence ID" value="TQL56566.1"/>
    <property type="molecule type" value="Genomic_DNA"/>
</dbReference>
<sequence>MLILVAAAVVVGVNRWGNADKMAIRRFFAALQRADVAEAEHLVVDSVDVTVADQESSNEKTPLSLVRIESDGDRRYGVTYRLGDAEHAARVEAVGERGSVRLDGLVYTISFDGAVLGDRYDRGMRAWPGTFVREAPHFMAESGLVRADPVEVTVTQDNHAEFDVSVTSVGRARARRQVGFELMVCDRSSAQLTVCPAGGGPGTDRSNFRVLEWQIADDSPEHYGGPITYSYWEREGQGQVAKIHETQAFMKIDPDGVELAR</sequence>
<organism evidence="1 2">
    <name type="scientific">Propioniferax innocua</name>
    <dbReference type="NCBI Taxonomy" id="1753"/>
    <lineage>
        <taxon>Bacteria</taxon>
        <taxon>Bacillati</taxon>
        <taxon>Actinomycetota</taxon>
        <taxon>Actinomycetes</taxon>
        <taxon>Propionibacteriales</taxon>
        <taxon>Propionibacteriaceae</taxon>
        <taxon>Propioniferax</taxon>
    </lineage>
</organism>
<gene>
    <name evidence="1" type="ORF">FB460_2456</name>
</gene>
<reference evidence="1 2" key="1">
    <citation type="submission" date="2019-06" db="EMBL/GenBank/DDBJ databases">
        <title>Sequencing the genomes of 1000 actinobacteria strains.</title>
        <authorList>
            <person name="Klenk H.-P."/>
        </authorList>
    </citation>
    <scope>NUCLEOTIDE SEQUENCE [LARGE SCALE GENOMIC DNA]</scope>
    <source>
        <strain evidence="1 2">DSM 8251</strain>
    </source>
</reference>